<evidence type="ECO:0000313" key="9">
    <source>
        <dbReference type="Proteomes" id="UP000009273"/>
    </source>
</evidence>
<dbReference type="GeneID" id="18563473"/>
<dbReference type="Proteomes" id="UP000009273">
    <property type="component" value="Segment"/>
</dbReference>
<dbReference type="GO" id="GO:0008270">
    <property type="term" value="F:zinc ion binding"/>
    <property type="evidence" value="ECO:0007669"/>
    <property type="project" value="InterPro"/>
</dbReference>
<keyword evidence="3" id="KW-0862">Zinc</keyword>
<keyword evidence="2" id="KW-0547">Nucleotide-binding</keyword>
<keyword evidence="4" id="KW-0067">ATP-binding</keyword>
<feature type="region of interest" description="Disordered" evidence="6">
    <location>
        <begin position="416"/>
        <end position="436"/>
    </location>
</feature>
<dbReference type="InterPro" id="IPR004487">
    <property type="entry name" value="Clp_protease_ATP-bd_su_ClpX"/>
</dbReference>
<organism evidence="8 9">
    <name type="scientific">Bacillus phage G</name>
    <dbReference type="NCBI Taxonomy" id="2884420"/>
    <lineage>
        <taxon>Viruses</taxon>
        <taxon>Duplodnaviria</taxon>
        <taxon>Heunggongvirae</taxon>
        <taxon>Uroviricota</taxon>
        <taxon>Caudoviricetes</taxon>
        <taxon>Donellivirus</taxon>
        <taxon>Donellivirus gee</taxon>
    </lineage>
</organism>
<dbReference type="EMBL" id="JN638751">
    <property type="protein sequence ID" value="AEO93517.1"/>
    <property type="molecule type" value="Genomic_DNA"/>
</dbReference>
<dbReference type="InterPro" id="IPR038366">
    <property type="entry name" value="Znf_CppX_C4_sf"/>
</dbReference>
<dbReference type="NCBIfam" id="NF003745">
    <property type="entry name" value="PRK05342.1"/>
    <property type="match status" value="1"/>
</dbReference>
<keyword evidence="1" id="KW-0479">Metal-binding</keyword>
<dbReference type="SMART" id="SM01086">
    <property type="entry name" value="ClpB_D2-small"/>
    <property type="match status" value="1"/>
</dbReference>
<dbReference type="GO" id="GO:0051301">
    <property type="term" value="P:cell division"/>
    <property type="evidence" value="ECO:0007669"/>
    <property type="project" value="TreeGrafter"/>
</dbReference>
<reference evidence="8 9" key="1">
    <citation type="submission" date="2011-09" db="EMBL/GenBank/DDBJ databases">
        <authorList>
            <person name="Pope W.H."/>
            <person name="Pedulla M.L."/>
            <person name="Ford M.E."/>
            <person name="Peebles C.L."/>
            <person name="Hatfull G.H."/>
            <person name="Hendrix R.W."/>
        </authorList>
    </citation>
    <scope>NUCLEOTIDE SEQUENCE [LARGE SCALE GENOMIC DNA]</scope>
    <source>
        <strain evidence="8">G</strain>
    </source>
</reference>
<dbReference type="SUPFAM" id="SSF57716">
    <property type="entry name" value="Glucocorticoid receptor-like (DNA-binding domain)"/>
    <property type="match status" value="1"/>
</dbReference>
<dbReference type="InterPro" id="IPR059188">
    <property type="entry name" value="Znf_CLPX-like"/>
</dbReference>
<gene>
    <name evidence="8" type="primary">258</name>
    <name evidence="8" type="ORF">G_258</name>
</gene>
<accession>G3M9Z9</accession>
<dbReference type="InterPro" id="IPR010603">
    <property type="entry name" value="Znf_CppX_C4"/>
</dbReference>
<dbReference type="Pfam" id="PF06689">
    <property type="entry name" value="zf-C4_ClpX"/>
    <property type="match status" value="1"/>
</dbReference>
<evidence type="ECO:0000256" key="1">
    <source>
        <dbReference type="ARBA" id="ARBA00022723"/>
    </source>
</evidence>
<dbReference type="PANTHER" id="PTHR48102">
    <property type="entry name" value="ATP-DEPENDENT CLP PROTEASE ATP-BINDING SUBUNIT CLPX-LIKE, MITOCHONDRIAL-RELATED"/>
    <property type="match status" value="1"/>
</dbReference>
<evidence type="ECO:0000259" key="7">
    <source>
        <dbReference type="PROSITE" id="PS51902"/>
    </source>
</evidence>
<dbReference type="GO" id="GO:0016887">
    <property type="term" value="F:ATP hydrolysis activity"/>
    <property type="evidence" value="ECO:0007669"/>
    <property type="project" value="InterPro"/>
</dbReference>
<evidence type="ECO:0000256" key="4">
    <source>
        <dbReference type="ARBA" id="ARBA00022840"/>
    </source>
</evidence>
<dbReference type="GO" id="GO:0051082">
    <property type="term" value="F:unfolded protein binding"/>
    <property type="evidence" value="ECO:0007669"/>
    <property type="project" value="InterPro"/>
</dbReference>
<dbReference type="InterPro" id="IPR019489">
    <property type="entry name" value="Clp_ATPase_C"/>
</dbReference>
<dbReference type="SUPFAM" id="SSF52540">
    <property type="entry name" value="P-loop containing nucleoside triphosphate hydrolases"/>
    <property type="match status" value="1"/>
</dbReference>
<dbReference type="Gene3D" id="6.20.220.10">
    <property type="entry name" value="ClpX chaperone, C4-type zinc finger domain"/>
    <property type="match status" value="1"/>
</dbReference>
<dbReference type="RefSeq" id="YP_009015561.1">
    <property type="nucleotide sequence ID" value="NC_023719.1"/>
</dbReference>
<feature type="compositionally biased region" description="Basic and acidic residues" evidence="6">
    <location>
        <begin position="427"/>
        <end position="436"/>
    </location>
</feature>
<dbReference type="NCBIfam" id="TIGR00382">
    <property type="entry name" value="clpX"/>
    <property type="match status" value="1"/>
</dbReference>
<dbReference type="InterPro" id="IPR027417">
    <property type="entry name" value="P-loop_NTPase"/>
</dbReference>
<dbReference type="Gene3D" id="3.40.50.300">
    <property type="entry name" value="P-loop containing nucleotide triphosphate hydrolases"/>
    <property type="match status" value="1"/>
</dbReference>
<dbReference type="InterPro" id="IPR050052">
    <property type="entry name" value="ATP-dep_Clp_protease_ClpX"/>
</dbReference>
<dbReference type="Pfam" id="PF07724">
    <property type="entry name" value="AAA_2"/>
    <property type="match status" value="1"/>
</dbReference>
<evidence type="ECO:0000256" key="3">
    <source>
        <dbReference type="ARBA" id="ARBA00022833"/>
    </source>
</evidence>
<dbReference type="OrthoDB" id="3181at10239"/>
<keyword evidence="5" id="KW-0143">Chaperone</keyword>
<proteinExistence type="inferred from homology"/>
<evidence type="ECO:0000256" key="2">
    <source>
        <dbReference type="ARBA" id="ARBA00022741"/>
    </source>
</evidence>
<evidence type="ECO:0000256" key="6">
    <source>
        <dbReference type="SAM" id="MobiDB-lite"/>
    </source>
</evidence>
<dbReference type="SMART" id="SM00994">
    <property type="entry name" value="zf-C4_ClpX"/>
    <property type="match status" value="1"/>
</dbReference>
<keyword evidence="9" id="KW-1185">Reference proteome</keyword>
<dbReference type="Gene3D" id="1.10.8.60">
    <property type="match status" value="1"/>
</dbReference>
<dbReference type="InterPro" id="IPR046425">
    <property type="entry name" value="ClpX_bact"/>
</dbReference>
<dbReference type="InterPro" id="IPR003959">
    <property type="entry name" value="ATPase_AAA_core"/>
</dbReference>
<dbReference type="SMART" id="SM00382">
    <property type="entry name" value="AAA"/>
    <property type="match status" value="1"/>
</dbReference>
<dbReference type="FunFam" id="1.10.8.60:FF:000002">
    <property type="entry name" value="ATP-dependent Clp protease ATP-binding subunit ClpX"/>
    <property type="match status" value="1"/>
</dbReference>
<protein>
    <submittedName>
        <fullName evidence="8">Gp258</fullName>
    </submittedName>
</protein>
<dbReference type="GO" id="GO:0140662">
    <property type="term" value="F:ATP-dependent protein folding chaperone"/>
    <property type="evidence" value="ECO:0007669"/>
    <property type="project" value="InterPro"/>
</dbReference>
<dbReference type="PANTHER" id="PTHR48102:SF7">
    <property type="entry name" value="ATP-DEPENDENT CLP PROTEASE ATP-BINDING SUBUNIT CLPX-LIKE, MITOCHONDRIAL"/>
    <property type="match status" value="1"/>
</dbReference>
<dbReference type="HAMAP" id="MF_00175">
    <property type="entry name" value="ClpX"/>
    <property type="match status" value="1"/>
</dbReference>
<dbReference type="KEGG" id="vg:18563473"/>
<dbReference type="PROSITE" id="PS51902">
    <property type="entry name" value="CLPX_ZB"/>
    <property type="match status" value="1"/>
</dbReference>
<feature type="compositionally biased region" description="Basic residues" evidence="6">
    <location>
        <begin position="416"/>
        <end position="426"/>
    </location>
</feature>
<sequence>MTKSKELKCSFCGKPQEHVRKLVAGPNVHICDECISLCSEIVEEELETTEEFSMEDVPLPNEIVELLDNHIIGQEKAKRQLAVSVYNHYKRINALNEKSKNDDGVKIKKSNVLLVGPTGSGKTLFAQTLADMLHVPLAISDATSLTEAGYVGEDVENVLLRLIQAADYDIELAERGIVYIDEVDKIARKSESTSITRDVSGEGVQQALLKIIEGTVAKVPPQGGRKHPHQEMLEIDTTNILFILGGAFDGLENIIKRRATKSTLGFDDSVDKVQEEIKDDNKVFQHLQPQDIVKYGLIPEFIGRVPVIATLNKLDRDALINILTEPQNAIIKQYQKLLDMDGVELEFQKEALESIADEAIERNTGARGLQSIIENIMLDVMYEVPARKDEIEKIIITKEVVENGVSIPLLLESSAKAKKTRKPRVKKTADKPEKAE</sequence>
<dbReference type="GO" id="GO:0005524">
    <property type="term" value="F:ATP binding"/>
    <property type="evidence" value="ECO:0007669"/>
    <property type="project" value="UniProtKB-KW"/>
</dbReference>
<name>G3M9Z9_9CAUD</name>
<dbReference type="CDD" id="cd19497">
    <property type="entry name" value="RecA-like_ClpX"/>
    <property type="match status" value="1"/>
</dbReference>
<evidence type="ECO:0000256" key="5">
    <source>
        <dbReference type="ARBA" id="ARBA00023186"/>
    </source>
</evidence>
<dbReference type="FunFam" id="3.40.50.300:FF:000005">
    <property type="entry name" value="ATP-dependent Clp protease ATP-binding subunit ClpX"/>
    <property type="match status" value="1"/>
</dbReference>
<evidence type="ECO:0000313" key="8">
    <source>
        <dbReference type="EMBL" id="AEO93517.1"/>
    </source>
</evidence>
<dbReference type="GO" id="GO:0046983">
    <property type="term" value="F:protein dimerization activity"/>
    <property type="evidence" value="ECO:0007669"/>
    <property type="project" value="InterPro"/>
</dbReference>
<dbReference type="Pfam" id="PF10431">
    <property type="entry name" value="ClpB_D2-small"/>
    <property type="match status" value="1"/>
</dbReference>
<dbReference type="InterPro" id="IPR003593">
    <property type="entry name" value="AAA+_ATPase"/>
</dbReference>
<dbReference type="GO" id="GO:0051603">
    <property type="term" value="P:proteolysis involved in protein catabolic process"/>
    <property type="evidence" value="ECO:0007669"/>
    <property type="project" value="TreeGrafter"/>
</dbReference>
<feature type="domain" description="ClpX-type ZB" evidence="7">
    <location>
        <begin position="1"/>
        <end position="50"/>
    </location>
</feature>